<dbReference type="AlphaFoldDB" id="A0A4D7JHJ5"/>
<evidence type="ECO:0000313" key="3">
    <source>
        <dbReference type="Proteomes" id="UP000298616"/>
    </source>
</evidence>
<sequence length="331" mass="37715">MKTRISTLILFFLCLTSVKAQQYNQLFSEASEAVKNQNTQKLQGLLLTQDSYSEEGTKALAELIIEFKSTGFDNFQAEYKDALKKHRDNRISFMVFQIFGFKAMPPFGEMPEYSIIEKDDKTILKLKEDKESMYSGYEFVVGKENGTLKFIPAKMQKEEDIAEFYEFYFDWKKVFTENPDEKRKEALDALVAKYVKPTTLTYADSPASGKINGSDWVIKGGMAKKRTSFGKEKISITLFNVAPEKECNQFLNADKVMISLPEAGEYDLALTGNNITLYDSENNKNKMVRDGKVKFEIDEGKQMVTGIITVKLDDDNFVNGTFGVPFCTEKQ</sequence>
<feature type="chain" id="PRO_5020985441" description="DUF4251 domain-containing protein" evidence="1">
    <location>
        <begin position="21"/>
        <end position="331"/>
    </location>
</feature>
<feature type="signal peptide" evidence="1">
    <location>
        <begin position="1"/>
        <end position="20"/>
    </location>
</feature>
<dbReference type="SUPFAM" id="SSF103388">
    <property type="entry name" value="Virulence-associated V antigen"/>
    <property type="match status" value="1"/>
</dbReference>
<organism evidence="2 3">
    <name type="scientific">Mangrovivirga cuniculi</name>
    <dbReference type="NCBI Taxonomy" id="2715131"/>
    <lineage>
        <taxon>Bacteria</taxon>
        <taxon>Pseudomonadati</taxon>
        <taxon>Bacteroidota</taxon>
        <taxon>Cytophagia</taxon>
        <taxon>Cytophagales</taxon>
        <taxon>Mangrovivirgaceae</taxon>
        <taxon>Mangrovivirga</taxon>
    </lineage>
</organism>
<gene>
    <name evidence="2" type="ORF">DCC35_05170</name>
</gene>
<evidence type="ECO:0000256" key="1">
    <source>
        <dbReference type="SAM" id="SignalP"/>
    </source>
</evidence>
<protein>
    <recommendedName>
        <fullName evidence="4">DUF4251 domain-containing protein</fullName>
    </recommendedName>
</protein>
<keyword evidence="1" id="KW-0732">Signal</keyword>
<dbReference type="RefSeq" id="WP_137089771.1">
    <property type="nucleotide sequence ID" value="NZ_CP028923.1"/>
</dbReference>
<dbReference type="GO" id="GO:0005576">
    <property type="term" value="C:extracellular region"/>
    <property type="evidence" value="ECO:0007669"/>
    <property type="project" value="InterPro"/>
</dbReference>
<keyword evidence="3" id="KW-1185">Reference proteome</keyword>
<name>A0A4D7JHJ5_9BACT</name>
<evidence type="ECO:0000313" key="2">
    <source>
        <dbReference type="EMBL" id="QCK14177.1"/>
    </source>
</evidence>
<proteinExistence type="predicted"/>
<dbReference type="EMBL" id="CP028923">
    <property type="protein sequence ID" value="QCK14177.1"/>
    <property type="molecule type" value="Genomic_DNA"/>
</dbReference>
<dbReference type="KEGG" id="fpf:DCC35_05170"/>
<dbReference type="InterPro" id="IPR036139">
    <property type="entry name" value="Vir_assoc_V_ag_sf"/>
</dbReference>
<dbReference type="Proteomes" id="UP000298616">
    <property type="component" value="Chromosome"/>
</dbReference>
<reference evidence="2 3" key="1">
    <citation type="submission" date="2018-04" db="EMBL/GenBank/DDBJ databases">
        <title>Complete genome uncultured novel isolate.</title>
        <authorList>
            <person name="Merlino G."/>
        </authorList>
    </citation>
    <scope>NUCLEOTIDE SEQUENCE [LARGE SCALE GENOMIC DNA]</scope>
    <source>
        <strain evidence="3">R1DC9</strain>
    </source>
</reference>
<accession>A0A4D7JHJ5</accession>
<evidence type="ECO:0008006" key="4">
    <source>
        <dbReference type="Google" id="ProtNLM"/>
    </source>
</evidence>
<dbReference type="OrthoDB" id="175838at768503"/>